<evidence type="ECO:0000256" key="2">
    <source>
        <dbReference type="ARBA" id="ARBA00022763"/>
    </source>
</evidence>
<dbReference type="InterPro" id="IPR011114">
    <property type="entry name" value="RuvA_C"/>
</dbReference>
<keyword evidence="4" id="KW-0234">DNA repair</keyword>
<dbReference type="AlphaFoldDB" id="X1FMC2"/>
<keyword evidence="2" id="KW-0227">DNA damage</keyword>
<evidence type="ECO:0000259" key="5">
    <source>
        <dbReference type="SMART" id="SM00278"/>
    </source>
</evidence>
<accession>X1FMC2</accession>
<dbReference type="SUPFAM" id="SSF47781">
    <property type="entry name" value="RuvA domain 2-like"/>
    <property type="match status" value="1"/>
</dbReference>
<dbReference type="NCBIfam" id="TIGR00084">
    <property type="entry name" value="ruvA"/>
    <property type="match status" value="1"/>
</dbReference>
<organism evidence="6">
    <name type="scientific">marine sediment metagenome</name>
    <dbReference type="NCBI Taxonomy" id="412755"/>
    <lineage>
        <taxon>unclassified sequences</taxon>
        <taxon>metagenomes</taxon>
        <taxon>ecological metagenomes</taxon>
    </lineage>
</organism>
<dbReference type="GO" id="GO:0003677">
    <property type="term" value="F:DNA binding"/>
    <property type="evidence" value="ECO:0007669"/>
    <property type="project" value="UniProtKB-KW"/>
</dbReference>
<feature type="domain" description="Helix-hairpin-helix DNA-binding motif class 1" evidence="5">
    <location>
        <begin position="48"/>
        <end position="67"/>
    </location>
</feature>
<dbReference type="InterPro" id="IPR036267">
    <property type="entry name" value="RuvA_C_sf"/>
</dbReference>
<gene>
    <name evidence="6" type="ORF">S03H2_12216</name>
</gene>
<dbReference type="SMART" id="SM00278">
    <property type="entry name" value="HhH1"/>
    <property type="match status" value="2"/>
</dbReference>
<dbReference type="EMBL" id="BARU01006223">
    <property type="protein sequence ID" value="GAH46112.1"/>
    <property type="molecule type" value="Genomic_DNA"/>
</dbReference>
<dbReference type="GO" id="GO:0006281">
    <property type="term" value="P:DNA repair"/>
    <property type="evidence" value="ECO:0007669"/>
    <property type="project" value="UniProtKB-KW"/>
</dbReference>
<dbReference type="Gene3D" id="1.10.150.20">
    <property type="entry name" value="5' to 3' exonuclease, C-terminal subdomain"/>
    <property type="match status" value="1"/>
</dbReference>
<dbReference type="InterPro" id="IPR003583">
    <property type="entry name" value="Hlx-hairpin-Hlx_DNA-bd_motif"/>
</dbReference>
<dbReference type="InterPro" id="IPR000085">
    <property type="entry name" value="RuvA"/>
</dbReference>
<keyword evidence="1" id="KW-0963">Cytoplasm</keyword>
<comment type="caution">
    <text evidence="6">The sequence shown here is derived from an EMBL/GenBank/DDBJ whole genome shotgun (WGS) entry which is preliminary data.</text>
</comment>
<dbReference type="Pfam" id="PF14520">
    <property type="entry name" value="HHH_5"/>
    <property type="match status" value="1"/>
</dbReference>
<keyword evidence="3" id="KW-0238">DNA-binding</keyword>
<proteinExistence type="predicted"/>
<dbReference type="GO" id="GO:0005524">
    <property type="term" value="F:ATP binding"/>
    <property type="evidence" value="ECO:0007669"/>
    <property type="project" value="InterPro"/>
</dbReference>
<dbReference type="GO" id="GO:0006310">
    <property type="term" value="P:DNA recombination"/>
    <property type="evidence" value="ECO:0007669"/>
    <property type="project" value="InterPro"/>
</dbReference>
<name>X1FMC2_9ZZZZ</name>
<sequence>MVFANTEEREVFKHLITISGIGAKTAVTILSGALPDEFRRRVQEGDEDALTAIPGVGPKMARRILTELRDKFGAEVLAWEGIPTAAAGPGDSVTRAVQSLVALGYKHQEARRAVQSALKQVD</sequence>
<dbReference type="InterPro" id="IPR010994">
    <property type="entry name" value="RuvA_2-like"/>
</dbReference>
<dbReference type="GO" id="GO:0009378">
    <property type="term" value="F:four-way junction helicase activity"/>
    <property type="evidence" value="ECO:0007669"/>
    <property type="project" value="InterPro"/>
</dbReference>
<feature type="non-terminal residue" evidence="6">
    <location>
        <position position="122"/>
    </location>
</feature>
<evidence type="ECO:0000313" key="6">
    <source>
        <dbReference type="EMBL" id="GAH46112.1"/>
    </source>
</evidence>
<reference evidence="6" key="1">
    <citation type="journal article" date="2014" name="Front. Microbiol.">
        <title>High frequency of phylogenetically diverse reductive dehalogenase-homologous genes in deep subseafloor sedimentary metagenomes.</title>
        <authorList>
            <person name="Kawai M."/>
            <person name="Futagami T."/>
            <person name="Toyoda A."/>
            <person name="Takaki Y."/>
            <person name="Nishi S."/>
            <person name="Hori S."/>
            <person name="Arai W."/>
            <person name="Tsubouchi T."/>
            <person name="Morono Y."/>
            <person name="Uchiyama I."/>
            <person name="Ito T."/>
            <person name="Fujiyama A."/>
            <person name="Inagaki F."/>
            <person name="Takami H."/>
        </authorList>
    </citation>
    <scope>NUCLEOTIDE SEQUENCE</scope>
    <source>
        <strain evidence="6">Expedition CK06-06</strain>
    </source>
</reference>
<dbReference type="GO" id="GO:0009379">
    <property type="term" value="C:Holliday junction helicase complex"/>
    <property type="evidence" value="ECO:0007669"/>
    <property type="project" value="InterPro"/>
</dbReference>
<protein>
    <recommendedName>
        <fullName evidence="5">Helix-hairpin-helix DNA-binding motif class 1 domain-containing protein</fullName>
    </recommendedName>
</protein>
<dbReference type="SUPFAM" id="SSF46929">
    <property type="entry name" value="DNA helicase RuvA subunit, C-terminal domain"/>
    <property type="match status" value="1"/>
</dbReference>
<dbReference type="Gene3D" id="1.10.8.10">
    <property type="entry name" value="DNA helicase RuvA subunit, C-terminal domain"/>
    <property type="match status" value="1"/>
</dbReference>
<evidence type="ECO:0000256" key="4">
    <source>
        <dbReference type="ARBA" id="ARBA00023204"/>
    </source>
</evidence>
<feature type="domain" description="Helix-hairpin-helix DNA-binding motif class 1" evidence="5">
    <location>
        <begin position="13"/>
        <end position="32"/>
    </location>
</feature>
<evidence type="ECO:0000256" key="1">
    <source>
        <dbReference type="ARBA" id="ARBA00022490"/>
    </source>
</evidence>
<evidence type="ECO:0000256" key="3">
    <source>
        <dbReference type="ARBA" id="ARBA00023125"/>
    </source>
</evidence>
<dbReference type="CDD" id="cd14332">
    <property type="entry name" value="UBA_RuvA_C"/>
    <property type="match status" value="1"/>
</dbReference>